<evidence type="ECO:0000259" key="9">
    <source>
        <dbReference type="Pfam" id="PF13407"/>
    </source>
</evidence>
<dbReference type="Pfam" id="PF13407">
    <property type="entry name" value="Peripla_BP_4"/>
    <property type="match status" value="1"/>
</dbReference>
<dbReference type="Gene3D" id="3.40.50.2300">
    <property type="match status" value="2"/>
</dbReference>
<sequence>MFAKPSQEQIVLLITIALLVVFGLTLNGFASVSNLLNLLRSISILGVLGLGMGLIVISRGIDLSEVAIMAGSWAIALIYMQNGMPVFTAVLLALAIAVLIGVVNGVMVAFVEAPALFVTLAAGFVIYGLAFWIAPAWVVYAPKDAPGLMYLGAGRLFGIPVPILVFAVCAIAAPIKKKSNQSKEFCVEETMKTTKFWTILLAGVTLAAMPFAASAQEEGTKAGRELRTAYDKSLQGKTIAYLPIALGVPLSDEWGRVVQEEAEWRGMKYVVRDPNNNPSAMQQALTALVDQKPDVLIVQNPSVTLLMKDLKRAESQGTHVIQVNMASNYKSGAFVGVDWREIGRMLANEAVKACGTGSGKSGKVQIVQGELTAAASVDQVGAIMEVLNKDPNIKVVSNQAANWDANTALNITATVIQQHPDLCASIGFWGIMESGAAQAIRNAGKIDDVKVFASGEGSQLDCDQVTSGNFSKFLSYKATEQGHDLMFAAETLLMSGDKPGTKNLSYYTRPIWIDKSNASLGGTCFALPKKN</sequence>
<feature type="transmembrane region" description="Helical" evidence="8">
    <location>
        <begin position="12"/>
        <end position="32"/>
    </location>
</feature>
<comment type="similarity">
    <text evidence="2">Belongs to the bacterial solute-binding protein 2 family.</text>
</comment>
<feature type="transmembrane region" description="Helical" evidence="8">
    <location>
        <begin position="38"/>
        <end position="56"/>
    </location>
</feature>
<protein>
    <submittedName>
        <fullName evidence="10">Substrate-binding domain-containing protein</fullName>
    </submittedName>
</protein>
<dbReference type="GO" id="GO:0030246">
    <property type="term" value="F:carbohydrate binding"/>
    <property type="evidence" value="ECO:0007669"/>
    <property type="project" value="UniProtKB-ARBA"/>
</dbReference>
<dbReference type="AlphaFoldDB" id="A0A973WTF8"/>
<dbReference type="SUPFAM" id="SSF53822">
    <property type="entry name" value="Periplasmic binding protein-like I"/>
    <property type="match status" value="1"/>
</dbReference>
<organism evidence="10">
    <name type="scientific">Bradyrhizobium quebecense</name>
    <dbReference type="NCBI Taxonomy" id="2748629"/>
    <lineage>
        <taxon>Bacteria</taxon>
        <taxon>Pseudomonadati</taxon>
        <taxon>Pseudomonadota</taxon>
        <taxon>Alphaproteobacteria</taxon>
        <taxon>Hyphomicrobiales</taxon>
        <taxon>Nitrobacteraceae</taxon>
        <taxon>Bradyrhizobium</taxon>
    </lineage>
</organism>
<evidence type="ECO:0000256" key="3">
    <source>
        <dbReference type="ARBA" id="ARBA00022475"/>
    </source>
</evidence>
<comment type="caution">
    <text evidence="10">The sequence shown here is derived from an EMBL/GenBank/DDBJ whole genome shotgun (WGS) entry which is preliminary data.</text>
</comment>
<feature type="transmembrane region" description="Helical" evidence="8">
    <location>
        <begin position="86"/>
        <end position="110"/>
    </location>
</feature>
<dbReference type="GO" id="GO:0005886">
    <property type="term" value="C:plasma membrane"/>
    <property type="evidence" value="ECO:0007669"/>
    <property type="project" value="UniProtKB-SubCell"/>
</dbReference>
<dbReference type="EMBL" id="JABWSX010000001">
    <property type="protein sequence ID" value="NVL08935.1"/>
    <property type="molecule type" value="Genomic_DNA"/>
</dbReference>
<evidence type="ECO:0000256" key="1">
    <source>
        <dbReference type="ARBA" id="ARBA00004651"/>
    </source>
</evidence>
<evidence type="ECO:0000256" key="6">
    <source>
        <dbReference type="ARBA" id="ARBA00022989"/>
    </source>
</evidence>
<dbReference type="InterPro" id="IPR025997">
    <property type="entry name" value="SBP_2_dom"/>
</dbReference>
<evidence type="ECO:0000256" key="4">
    <source>
        <dbReference type="ARBA" id="ARBA00022692"/>
    </source>
</evidence>
<proteinExistence type="inferred from homology"/>
<dbReference type="GO" id="GO:0022857">
    <property type="term" value="F:transmembrane transporter activity"/>
    <property type="evidence" value="ECO:0007669"/>
    <property type="project" value="InterPro"/>
</dbReference>
<accession>A0A973WTF8</accession>
<gene>
    <name evidence="10" type="ORF">HU230_24825</name>
</gene>
<evidence type="ECO:0000256" key="2">
    <source>
        <dbReference type="ARBA" id="ARBA00007639"/>
    </source>
</evidence>
<keyword evidence="5" id="KW-0732">Signal</keyword>
<reference evidence="10" key="1">
    <citation type="submission" date="2020-06" db="EMBL/GenBank/DDBJ databases">
        <title>Whole Genome Sequence of Bradyrhizobium sp. Strain 66S1MB.</title>
        <authorList>
            <person name="Bromfield E."/>
            <person name="Cloutier S."/>
        </authorList>
    </citation>
    <scope>NUCLEOTIDE SEQUENCE</scope>
    <source>
        <strain evidence="10">66S1MB</strain>
    </source>
</reference>
<dbReference type="InterPro" id="IPR001851">
    <property type="entry name" value="ABC_transp_permease"/>
</dbReference>
<name>A0A973WTF8_9BRAD</name>
<comment type="subcellular location">
    <subcellularLocation>
        <location evidence="1">Cell membrane</location>
        <topology evidence="1">Multi-pass membrane protein</topology>
    </subcellularLocation>
</comment>
<dbReference type="Pfam" id="PF02653">
    <property type="entry name" value="BPD_transp_2"/>
    <property type="match status" value="1"/>
</dbReference>
<dbReference type="CDD" id="cd01536">
    <property type="entry name" value="PBP1_ABC_sugar_binding-like"/>
    <property type="match status" value="1"/>
</dbReference>
<feature type="domain" description="Periplasmic binding protein" evidence="9">
    <location>
        <begin position="240"/>
        <end position="493"/>
    </location>
</feature>
<dbReference type="InterPro" id="IPR028082">
    <property type="entry name" value="Peripla_BP_I"/>
</dbReference>
<dbReference type="PANTHER" id="PTHR46847:SF1">
    <property type="entry name" value="D-ALLOSE-BINDING PERIPLASMIC PROTEIN-RELATED"/>
    <property type="match status" value="1"/>
</dbReference>
<evidence type="ECO:0000256" key="5">
    <source>
        <dbReference type="ARBA" id="ARBA00022729"/>
    </source>
</evidence>
<keyword evidence="7 8" id="KW-0472">Membrane</keyword>
<feature type="transmembrane region" description="Helical" evidence="8">
    <location>
        <begin position="117"/>
        <end position="140"/>
    </location>
</feature>
<keyword evidence="6 8" id="KW-1133">Transmembrane helix</keyword>
<keyword evidence="4 8" id="KW-0812">Transmembrane</keyword>
<feature type="transmembrane region" description="Helical" evidence="8">
    <location>
        <begin position="152"/>
        <end position="175"/>
    </location>
</feature>
<evidence type="ECO:0000256" key="7">
    <source>
        <dbReference type="ARBA" id="ARBA00023136"/>
    </source>
</evidence>
<dbReference type="PANTHER" id="PTHR46847">
    <property type="entry name" value="D-ALLOSE-BINDING PERIPLASMIC PROTEIN-RELATED"/>
    <property type="match status" value="1"/>
</dbReference>
<feature type="transmembrane region" description="Helical" evidence="8">
    <location>
        <begin position="196"/>
        <end position="215"/>
    </location>
</feature>
<evidence type="ECO:0000313" key="10">
    <source>
        <dbReference type="EMBL" id="NVL08935.1"/>
    </source>
</evidence>
<keyword evidence="3" id="KW-1003">Cell membrane</keyword>
<evidence type="ECO:0000256" key="8">
    <source>
        <dbReference type="SAM" id="Phobius"/>
    </source>
</evidence>